<dbReference type="AlphaFoldDB" id="A0A2H3EJ23"/>
<organism evidence="1 2">
    <name type="scientific">Armillaria gallica</name>
    <name type="common">Bulbous honey fungus</name>
    <name type="synonym">Armillaria bulbosa</name>
    <dbReference type="NCBI Taxonomy" id="47427"/>
    <lineage>
        <taxon>Eukaryota</taxon>
        <taxon>Fungi</taxon>
        <taxon>Dikarya</taxon>
        <taxon>Basidiomycota</taxon>
        <taxon>Agaricomycotina</taxon>
        <taxon>Agaricomycetes</taxon>
        <taxon>Agaricomycetidae</taxon>
        <taxon>Agaricales</taxon>
        <taxon>Marasmiineae</taxon>
        <taxon>Physalacriaceae</taxon>
        <taxon>Armillaria</taxon>
    </lineage>
</organism>
<proteinExistence type="predicted"/>
<dbReference type="Proteomes" id="UP000217790">
    <property type="component" value="Unassembled WGS sequence"/>
</dbReference>
<reference evidence="2" key="1">
    <citation type="journal article" date="2017" name="Nat. Ecol. Evol.">
        <title>Genome expansion and lineage-specific genetic innovations in the forest pathogenic fungi Armillaria.</title>
        <authorList>
            <person name="Sipos G."/>
            <person name="Prasanna A.N."/>
            <person name="Walter M.C."/>
            <person name="O'Connor E."/>
            <person name="Balint B."/>
            <person name="Krizsan K."/>
            <person name="Kiss B."/>
            <person name="Hess J."/>
            <person name="Varga T."/>
            <person name="Slot J."/>
            <person name="Riley R."/>
            <person name="Boka B."/>
            <person name="Rigling D."/>
            <person name="Barry K."/>
            <person name="Lee J."/>
            <person name="Mihaltcheva S."/>
            <person name="LaButti K."/>
            <person name="Lipzen A."/>
            <person name="Waldron R."/>
            <person name="Moloney N.M."/>
            <person name="Sperisen C."/>
            <person name="Kredics L."/>
            <person name="Vagvoelgyi C."/>
            <person name="Patrignani A."/>
            <person name="Fitzpatrick D."/>
            <person name="Nagy I."/>
            <person name="Doyle S."/>
            <person name="Anderson J.B."/>
            <person name="Grigoriev I.V."/>
            <person name="Gueldener U."/>
            <person name="Muensterkoetter M."/>
            <person name="Nagy L.G."/>
        </authorList>
    </citation>
    <scope>NUCLEOTIDE SEQUENCE [LARGE SCALE GENOMIC DNA]</scope>
    <source>
        <strain evidence="2">Ar21-2</strain>
    </source>
</reference>
<gene>
    <name evidence="1" type="ORF">ARMGADRAFT_1157456</name>
</gene>
<name>A0A2H3EJ23_ARMGA</name>
<dbReference type="STRING" id="47427.A0A2H3EJ23"/>
<dbReference type="EMBL" id="KZ293644">
    <property type="protein sequence ID" value="PBL03323.1"/>
    <property type="molecule type" value="Genomic_DNA"/>
</dbReference>
<keyword evidence="2" id="KW-1185">Reference proteome</keyword>
<sequence length="122" mass="14055">MIVERFLIGADEPPLFRSTMFYVLWTEGAPHCSHIRYRPRYMGLAPEDSRGAYVRGSIKDEISFYITGPEPTAAKAMGFWGSKVPLPYDPDEGEEEHRVLRKHRESVGHDYFIDGAERSMHH</sequence>
<evidence type="ECO:0000313" key="2">
    <source>
        <dbReference type="Proteomes" id="UP000217790"/>
    </source>
</evidence>
<accession>A0A2H3EJ23</accession>
<protein>
    <submittedName>
        <fullName evidence="1">Uncharacterized protein</fullName>
    </submittedName>
</protein>
<dbReference type="InParanoid" id="A0A2H3EJ23"/>
<evidence type="ECO:0000313" key="1">
    <source>
        <dbReference type="EMBL" id="PBL03323.1"/>
    </source>
</evidence>
<dbReference type="OrthoDB" id="3044141at2759"/>